<evidence type="ECO:0000256" key="2">
    <source>
        <dbReference type="ARBA" id="ARBA00004167"/>
    </source>
</evidence>
<keyword evidence="7" id="KW-0479">Metal-binding</keyword>
<comment type="subcellular location">
    <subcellularLocation>
        <location evidence="2">Membrane</location>
        <topology evidence="2">Single-pass membrane protein</topology>
    </subcellularLocation>
</comment>
<evidence type="ECO:0000256" key="9">
    <source>
        <dbReference type="ARBA" id="ARBA00022786"/>
    </source>
</evidence>
<dbReference type="Proteomes" id="UP000467841">
    <property type="component" value="Unassembled WGS sequence"/>
</dbReference>
<evidence type="ECO:0000313" key="18">
    <source>
        <dbReference type="Proteomes" id="UP000467841"/>
    </source>
</evidence>
<dbReference type="AlphaFoldDB" id="A0A6D2K917"/>
<reference evidence="17" key="1">
    <citation type="submission" date="2020-01" db="EMBL/GenBank/DDBJ databases">
        <authorList>
            <person name="Mishra B."/>
        </authorList>
    </citation>
    <scope>NUCLEOTIDE SEQUENCE [LARGE SCALE GENOMIC DNA]</scope>
</reference>
<dbReference type="GO" id="GO:0016567">
    <property type="term" value="P:protein ubiquitination"/>
    <property type="evidence" value="ECO:0007669"/>
    <property type="project" value="UniProtKB-UniPathway"/>
</dbReference>
<dbReference type="SUPFAM" id="SSF57850">
    <property type="entry name" value="RING/U-box"/>
    <property type="match status" value="1"/>
</dbReference>
<evidence type="ECO:0000256" key="14">
    <source>
        <dbReference type="PROSITE-ProRule" id="PRU00175"/>
    </source>
</evidence>
<evidence type="ECO:0000256" key="11">
    <source>
        <dbReference type="ARBA" id="ARBA00022989"/>
    </source>
</evidence>
<protein>
    <recommendedName>
        <fullName evidence="4">RING-type E3 ubiquitin transferase</fullName>
        <ecNumber evidence="4">2.3.2.27</ecNumber>
    </recommendedName>
</protein>
<evidence type="ECO:0000313" key="17">
    <source>
        <dbReference type="EMBL" id="CAA7048261.1"/>
    </source>
</evidence>
<gene>
    <name evidence="17" type="ORF">MERR_LOCUS35496</name>
</gene>
<proteinExistence type="inferred from homology"/>
<keyword evidence="8 14" id="KW-0863">Zinc-finger</keyword>
<comment type="similarity">
    <text evidence="13">Belongs to the RING-type zinc finger family. ATL subfamily.</text>
</comment>
<organism evidence="17 18">
    <name type="scientific">Microthlaspi erraticum</name>
    <dbReference type="NCBI Taxonomy" id="1685480"/>
    <lineage>
        <taxon>Eukaryota</taxon>
        <taxon>Viridiplantae</taxon>
        <taxon>Streptophyta</taxon>
        <taxon>Embryophyta</taxon>
        <taxon>Tracheophyta</taxon>
        <taxon>Spermatophyta</taxon>
        <taxon>Magnoliopsida</taxon>
        <taxon>eudicotyledons</taxon>
        <taxon>Gunneridae</taxon>
        <taxon>Pentapetalae</taxon>
        <taxon>rosids</taxon>
        <taxon>malvids</taxon>
        <taxon>Brassicales</taxon>
        <taxon>Brassicaceae</taxon>
        <taxon>Coluteocarpeae</taxon>
        <taxon>Microthlaspi</taxon>
    </lineage>
</organism>
<evidence type="ECO:0000259" key="16">
    <source>
        <dbReference type="PROSITE" id="PS50089"/>
    </source>
</evidence>
<dbReference type="EMBL" id="CACVBM020001385">
    <property type="protein sequence ID" value="CAA7048261.1"/>
    <property type="molecule type" value="Genomic_DNA"/>
</dbReference>
<dbReference type="PANTHER" id="PTHR46905:SF10">
    <property type="entry name" value="E3 UBIQUITIN-PROTEIN LIGASE ATL76-RELATED"/>
    <property type="match status" value="1"/>
</dbReference>
<dbReference type="InterPro" id="IPR001841">
    <property type="entry name" value="Znf_RING"/>
</dbReference>
<dbReference type="GO" id="GO:0061630">
    <property type="term" value="F:ubiquitin protein ligase activity"/>
    <property type="evidence" value="ECO:0007669"/>
    <property type="project" value="UniProtKB-EC"/>
</dbReference>
<dbReference type="InterPro" id="IPR013083">
    <property type="entry name" value="Znf_RING/FYVE/PHD"/>
</dbReference>
<keyword evidence="5" id="KW-0808">Transferase</keyword>
<keyword evidence="18" id="KW-1185">Reference proteome</keyword>
<evidence type="ECO:0000256" key="7">
    <source>
        <dbReference type="ARBA" id="ARBA00022723"/>
    </source>
</evidence>
<evidence type="ECO:0000256" key="4">
    <source>
        <dbReference type="ARBA" id="ARBA00012483"/>
    </source>
</evidence>
<accession>A0A6D2K917</accession>
<feature type="transmembrane region" description="Helical" evidence="15">
    <location>
        <begin position="57"/>
        <end position="78"/>
    </location>
</feature>
<keyword evidence="12 15" id="KW-0472">Membrane</keyword>
<evidence type="ECO:0000256" key="13">
    <source>
        <dbReference type="ARBA" id="ARBA00024209"/>
    </source>
</evidence>
<comment type="caution">
    <text evidence="17">The sequence shown here is derived from an EMBL/GenBank/DDBJ whole genome shotgun (WGS) entry which is preliminary data.</text>
</comment>
<dbReference type="SMART" id="SM00184">
    <property type="entry name" value="RING"/>
    <property type="match status" value="1"/>
</dbReference>
<evidence type="ECO:0000256" key="3">
    <source>
        <dbReference type="ARBA" id="ARBA00004906"/>
    </source>
</evidence>
<evidence type="ECO:0000256" key="8">
    <source>
        <dbReference type="ARBA" id="ARBA00022771"/>
    </source>
</evidence>
<name>A0A6D2K917_9BRAS</name>
<evidence type="ECO:0000256" key="12">
    <source>
        <dbReference type="ARBA" id="ARBA00023136"/>
    </source>
</evidence>
<dbReference type="GO" id="GO:0016020">
    <property type="term" value="C:membrane"/>
    <property type="evidence" value="ECO:0007669"/>
    <property type="project" value="UniProtKB-SubCell"/>
</dbReference>
<evidence type="ECO:0000256" key="10">
    <source>
        <dbReference type="ARBA" id="ARBA00022833"/>
    </source>
</evidence>
<sequence length="235" mass="25719">MSANGLPSSAQAFQEQLLGGFISRKLLLHSPFDPSTQPAVAVAPSPLRTHHNLSGNVLMLLSVLICGIICCLGLHYIIRCALKRSSRFLITEPIASLSTPRGSSNKGIKKKALRMFPVVSYSPEMNLSGIGEECVICLSDFVSGEKVRLLPKCNHGFHVRCIGKWLQQHTTCPNCRHSLVETCQKILGDFIQADQVMETPTEIVIAMIETPTEIVIALIAPLEPEGRVNTFRESS</sequence>
<dbReference type="Gene3D" id="3.30.40.10">
    <property type="entry name" value="Zinc/RING finger domain, C3HC4 (zinc finger)"/>
    <property type="match status" value="1"/>
</dbReference>
<dbReference type="PANTHER" id="PTHR46905">
    <property type="entry name" value="RING-H2 FINGER PROTEIN ATL78"/>
    <property type="match status" value="1"/>
</dbReference>
<feature type="domain" description="RING-type" evidence="16">
    <location>
        <begin position="134"/>
        <end position="176"/>
    </location>
</feature>
<keyword evidence="11 15" id="KW-1133">Transmembrane helix</keyword>
<dbReference type="GO" id="GO:0008270">
    <property type="term" value="F:zinc ion binding"/>
    <property type="evidence" value="ECO:0007669"/>
    <property type="project" value="UniProtKB-KW"/>
</dbReference>
<comment type="catalytic activity">
    <reaction evidence="1">
        <text>S-ubiquitinyl-[E2 ubiquitin-conjugating enzyme]-L-cysteine + [acceptor protein]-L-lysine = [E2 ubiquitin-conjugating enzyme]-L-cysteine + N(6)-ubiquitinyl-[acceptor protein]-L-lysine.</text>
        <dbReference type="EC" id="2.3.2.27"/>
    </reaction>
</comment>
<dbReference type="FunFam" id="3.30.40.10:FF:000632">
    <property type="entry name" value="RING-H2 finger protein ATL73"/>
    <property type="match status" value="1"/>
</dbReference>
<dbReference type="UniPathway" id="UPA00143"/>
<dbReference type="Pfam" id="PF13639">
    <property type="entry name" value="zf-RING_2"/>
    <property type="match status" value="1"/>
</dbReference>
<evidence type="ECO:0000256" key="1">
    <source>
        <dbReference type="ARBA" id="ARBA00000900"/>
    </source>
</evidence>
<keyword evidence="6 15" id="KW-0812">Transmembrane</keyword>
<comment type="pathway">
    <text evidence="3">Protein modification; protein ubiquitination.</text>
</comment>
<dbReference type="PROSITE" id="PS50089">
    <property type="entry name" value="ZF_RING_2"/>
    <property type="match status" value="1"/>
</dbReference>
<keyword evidence="9" id="KW-0833">Ubl conjugation pathway</keyword>
<evidence type="ECO:0000256" key="5">
    <source>
        <dbReference type="ARBA" id="ARBA00022679"/>
    </source>
</evidence>
<evidence type="ECO:0000256" key="6">
    <source>
        <dbReference type="ARBA" id="ARBA00022692"/>
    </source>
</evidence>
<dbReference type="EC" id="2.3.2.27" evidence="4"/>
<dbReference type="InterPro" id="IPR044602">
    <property type="entry name" value="ATL10/ATL72-79-like"/>
</dbReference>
<keyword evidence="10" id="KW-0862">Zinc</keyword>
<evidence type="ECO:0000256" key="15">
    <source>
        <dbReference type="SAM" id="Phobius"/>
    </source>
</evidence>
<dbReference type="OrthoDB" id="8062037at2759"/>
<dbReference type="CDD" id="cd16461">
    <property type="entry name" value="RING-H2_EL5-like"/>
    <property type="match status" value="1"/>
</dbReference>